<protein>
    <submittedName>
        <fullName evidence="2">Uncharacterized protein</fullName>
    </submittedName>
</protein>
<proteinExistence type="predicted"/>
<evidence type="ECO:0000313" key="3">
    <source>
        <dbReference type="Proteomes" id="UP000770661"/>
    </source>
</evidence>
<feature type="region of interest" description="Disordered" evidence="1">
    <location>
        <begin position="147"/>
        <end position="173"/>
    </location>
</feature>
<comment type="caution">
    <text evidence="2">The sequence shown here is derived from an EMBL/GenBank/DDBJ whole genome shotgun (WGS) entry which is preliminary data.</text>
</comment>
<accession>A0A8J4Y9H8</accession>
<dbReference type="Proteomes" id="UP000770661">
    <property type="component" value="Unassembled WGS sequence"/>
</dbReference>
<evidence type="ECO:0000256" key="1">
    <source>
        <dbReference type="SAM" id="MobiDB-lite"/>
    </source>
</evidence>
<evidence type="ECO:0000313" key="2">
    <source>
        <dbReference type="EMBL" id="KAG0722593.1"/>
    </source>
</evidence>
<keyword evidence="3" id="KW-1185">Reference proteome</keyword>
<feature type="region of interest" description="Disordered" evidence="1">
    <location>
        <begin position="74"/>
        <end position="102"/>
    </location>
</feature>
<dbReference type="AlphaFoldDB" id="A0A8J4Y9H8"/>
<name>A0A8J4Y9H8_CHIOP</name>
<organism evidence="2 3">
    <name type="scientific">Chionoecetes opilio</name>
    <name type="common">Atlantic snow crab</name>
    <name type="synonym">Cancer opilio</name>
    <dbReference type="NCBI Taxonomy" id="41210"/>
    <lineage>
        <taxon>Eukaryota</taxon>
        <taxon>Metazoa</taxon>
        <taxon>Ecdysozoa</taxon>
        <taxon>Arthropoda</taxon>
        <taxon>Crustacea</taxon>
        <taxon>Multicrustacea</taxon>
        <taxon>Malacostraca</taxon>
        <taxon>Eumalacostraca</taxon>
        <taxon>Eucarida</taxon>
        <taxon>Decapoda</taxon>
        <taxon>Pleocyemata</taxon>
        <taxon>Brachyura</taxon>
        <taxon>Eubrachyura</taxon>
        <taxon>Majoidea</taxon>
        <taxon>Majidae</taxon>
        <taxon>Chionoecetes</taxon>
    </lineage>
</organism>
<reference evidence="2" key="1">
    <citation type="submission" date="2020-07" db="EMBL/GenBank/DDBJ databases">
        <title>The High-quality genome of the commercially important snow crab, Chionoecetes opilio.</title>
        <authorList>
            <person name="Jeong J.-H."/>
            <person name="Ryu S."/>
        </authorList>
    </citation>
    <scope>NUCLEOTIDE SEQUENCE</scope>
    <source>
        <strain evidence="2">MADBK_172401_WGS</strain>
        <tissue evidence="2">Digestive gland</tissue>
    </source>
</reference>
<gene>
    <name evidence="2" type="ORF">GWK47_044201</name>
</gene>
<dbReference type="EMBL" id="JACEEZ010009295">
    <property type="protein sequence ID" value="KAG0722593.1"/>
    <property type="molecule type" value="Genomic_DNA"/>
</dbReference>
<sequence>MLKPAAPQNPSPQSPGLRPSQARCEHLLARDSCWAGVTALLLFGGLFVPAPPRVCTSGRYCCLGARGARRAPPLAPWMRGKKSRPRWMSGGLPGAPSRRPRCQGRLCGGHPLNLTGRPWGGGALDVAPVAGGPRPGTFGQSRFQRKSAPRAGSSPIPVCAPLERGPPAGELRRRGGCPLRVTWGPGKGARVQWRGFQWESRDKGSQGERQDGGEVYLRSRVFGGAGGRAVPTRKPRLALASCPAD</sequence>
<feature type="region of interest" description="Disordered" evidence="1">
    <location>
        <begin position="1"/>
        <end position="20"/>
    </location>
</feature>